<comment type="caution">
    <text evidence="14">The sequence shown here is derived from an EMBL/GenBank/DDBJ whole genome shotgun (WGS) entry which is preliminary data.</text>
</comment>
<dbReference type="InterPro" id="IPR000222">
    <property type="entry name" value="PP2C_BS"/>
</dbReference>
<evidence type="ECO:0000256" key="1">
    <source>
        <dbReference type="ARBA" id="ARBA00022603"/>
    </source>
</evidence>
<evidence type="ECO:0000256" key="3">
    <source>
        <dbReference type="ARBA" id="ARBA00022723"/>
    </source>
</evidence>
<keyword evidence="6 9" id="KW-0904">Protein phosphatase</keyword>
<dbReference type="Gene3D" id="3.60.40.10">
    <property type="entry name" value="PPM-type phosphatase domain"/>
    <property type="match status" value="1"/>
</dbReference>
<name>A0ABD1D7C1_CULPP</name>
<dbReference type="InterPro" id="IPR036457">
    <property type="entry name" value="PPM-type-like_dom_sf"/>
</dbReference>
<dbReference type="InterPro" id="IPR036589">
    <property type="entry name" value="HCY_dom_sf"/>
</dbReference>
<keyword evidence="2 8" id="KW-0808">Transferase</keyword>
<dbReference type="GO" id="GO:0004721">
    <property type="term" value="F:phosphoprotein phosphatase activity"/>
    <property type="evidence" value="ECO:0007669"/>
    <property type="project" value="UniProtKB-KW"/>
</dbReference>
<dbReference type="GO" id="GO:0032259">
    <property type="term" value="P:methylation"/>
    <property type="evidence" value="ECO:0007669"/>
    <property type="project" value="UniProtKB-KW"/>
</dbReference>
<dbReference type="InterPro" id="IPR051486">
    <property type="entry name" value="Hcy_S-methyltransferase"/>
</dbReference>
<evidence type="ECO:0000259" key="12">
    <source>
        <dbReference type="PROSITE" id="PS50970"/>
    </source>
</evidence>
<keyword evidence="11" id="KW-0472">Membrane</keyword>
<dbReference type="Gene3D" id="1.10.238.270">
    <property type="match status" value="1"/>
</dbReference>
<keyword evidence="11" id="KW-1133">Transmembrane helix</keyword>
<dbReference type="PROSITE" id="PS51746">
    <property type="entry name" value="PPM_2"/>
    <property type="match status" value="1"/>
</dbReference>
<gene>
    <name evidence="14" type="ORF">pipiens_002839</name>
</gene>
<evidence type="ECO:0000256" key="7">
    <source>
        <dbReference type="ARBA" id="ARBA00034478"/>
    </source>
</evidence>
<feature type="region of interest" description="Disordered" evidence="10">
    <location>
        <begin position="179"/>
        <end position="260"/>
    </location>
</feature>
<dbReference type="SUPFAM" id="SSF81606">
    <property type="entry name" value="PP2C-like"/>
    <property type="match status" value="1"/>
</dbReference>
<feature type="domain" description="Hcy-binding" evidence="12">
    <location>
        <begin position="489"/>
        <end position="819"/>
    </location>
</feature>
<reference evidence="14 15" key="1">
    <citation type="submission" date="2024-05" db="EMBL/GenBank/DDBJ databases">
        <title>Culex pipiens pipiens assembly and annotation.</title>
        <authorList>
            <person name="Alout H."/>
            <person name="Durand T."/>
        </authorList>
    </citation>
    <scope>NUCLEOTIDE SEQUENCE [LARGE SCALE GENOMIC DNA]</scope>
    <source>
        <strain evidence="14">HA-2024</strain>
        <tissue evidence="14">Whole body</tissue>
    </source>
</reference>
<dbReference type="AlphaFoldDB" id="A0ABD1D7C1"/>
<dbReference type="PROSITE" id="PS50970">
    <property type="entry name" value="HCY"/>
    <property type="match status" value="1"/>
</dbReference>
<evidence type="ECO:0000259" key="13">
    <source>
        <dbReference type="PROSITE" id="PS51746"/>
    </source>
</evidence>
<keyword evidence="3 8" id="KW-0479">Metal-binding</keyword>
<feature type="domain" description="PPM-type phosphatase" evidence="13">
    <location>
        <begin position="114"/>
        <end position="502"/>
    </location>
</feature>
<feature type="compositionally biased region" description="Low complexity" evidence="10">
    <location>
        <begin position="245"/>
        <end position="260"/>
    </location>
</feature>
<accession>A0ABD1D7C1</accession>
<feature type="binding site" evidence="8">
    <location>
        <position position="736"/>
    </location>
    <ligand>
        <name>Zn(2+)</name>
        <dbReference type="ChEBI" id="CHEBI:29105"/>
    </ligand>
</feature>
<feature type="binding site" evidence="8">
    <location>
        <position position="804"/>
    </location>
    <ligand>
        <name>Zn(2+)</name>
        <dbReference type="ChEBI" id="CHEBI:29105"/>
    </ligand>
</feature>
<evidence type="ECO:0000256" key="6">
    <source>
        <dbReference type="ARBA" id="ARBA00022912"/>
    </source>
</evidence>
<evidence type="ECO:0000256" key="4">
    <source>
        <dbReference type="ARBA" id="ARBA00022801"/>
    </source>
</evidence>
<dbReference type="InterPro" id="IPR001932">
    <property type="entry name" value="PPM-type_phosphatase-like_dom"/>
</dbReference>
<dbReference type="EMBL" id="JBEHCU010007108">
    <property type="protein sequence ID" value="KAL1395533.1"/>
    <property type="molecule type" value="Genomic_DNA"/>
</dbReference>
<dbReference type="CDD" id="cd00143">
    <property type="entry name" value="PP2Cc"/>
    <property type="match status" value="1"/>
</dbReference>
<comment type="cofactor">
    <cofactor evidence="8">
        <name>Zn(2+)</name>
        <dbReference type="ChEBI" id="CHEBI:29105"/>
    </cofactor>
</comment>
<dbReference type="NCBIfam" id="NF007020">
    <property type="entry name" value="PRK09485.1"/>
    <property type="match status" value="1"/>
</dbReference>
<evidence type="ECO:0000256" key="9">
    <source>
        <dbReference type="RuleBase" id="RU003465"/>
    </source>
</evidence>
<dbReference type="Pfam" id="PF02574">
    <property type="entry name" value="S-methyl_trans"/>
    <property type="match status" value="1"/>
</dbReference>
<proteinExistence type="inferred from homology"/>
<dbReference type="Gene3D" id="3.20.20.330">
    <property type="entry name" value="Homocysteine-binding-like domain"/>
    <property type="match status" value="1"/>
</dbReference>
<evidence type="ECO:0000256" key="2">
    <source>
        <dbReference type="ARBA" id="ARBA00022679"/>
    </source>
</evidence>
<keyword evidence="5 8" id="KW-0862">Zinc</keyword>
<evidence type="ECO:0000313" key="14">
    <source>
        <dbReference type="EMBL" id="KAL1395533.1"/>
    </source>
</evidence>
<dbReference type="SMART" id="SM00332">
    <property type="entry name" value="PP2Cc"/>
    <property type="match status" value="1"/>
</dbReference>
<evidence type="ECO:0008006" key="16">
    <source>
        <dbReference type="Google" id="ProtNLM"/>
    </source>
</evidence>
<dbReference type="PANTHER" id="PTHR46015">
    <property type="entry name" value="ZGC:172121"/>
    <property type="match status" value="1"/>
</dbReference>
<evidence type="ECO:0000256" key="5">
    <source>
        <dbReference type="ARBA" id="ARBA00022833"/>
    </source>
</evidence>
<feature type="transmembrane region" description="Helical" evidence="11">
    <location>
        <begin position="52"/>
        <end position="72"/>
    </location>
</feature>
<dbReference type="PROSITE" id="PS01032">
    <property type="entry name" value="PPM_1"/>
    <property type="match status" value="1"/>
</dbReference>
<dbReference type="PANTHER" id="PTHR46015:SF1">
    <property type="entry name" value="HOMOCYSTEINE S-METHYLTRANSFERASE-LIKE ISOFORM 1"/>
    <property type="match status" value="1"/>
</dbReference>
<feature type="binding site" evidence="8">
    <location>
        <position position="805"/>
    </location>
    <ligand>
        <name>Zn(2+)</name>
        <dbReference type="ChEBI" id="CHEBI:29105"/>
    </ligand>
</feature>
<organism evidence="14 15">
    <name type="scientific">Culex pipiens pipiens</name>
    <name type="common">Northern house mosquito</name>
    <dbReference type="NCBI Taxonomy" id="38569"/>
    <lineage>
        <taxon>Eukaryota</taxon>
        <taxon>Metazoa</taxon>
        <taxon>Ecdysozoa</taxon>
        <taxon>Arthropoda</taxon>
        <taxon>Hexapoda</taxon>
        <taxon>Insecta</taxon>
        <taxon>Pterygota</taxon>
        <taxon>Neoptera</taxon>
        <taxon>Endopterygota</taxon>
        <taxon>Diptera</taxon>
        <taxon>Nematocera</taxon>
        <taxon>Culicoidea</taxon>
        <taxon>Culicidae</taxon>
        <taxon>Culicinae</taxon>
        <taxon>Culicini</taxon>
        <taxon>Culex</taxon>
        <taxon>Culex</taxon>
    </lineage>
</organism>
<protein>
    <recommendedName>
        <fullName evidence="16">PPM-type phosphatase domain-containing protein</fullName>
    </recommendedName>
</protein>
<dbReference type="Pfam" id="PF00481">
    <property type="entry name" value="PP2C"/>
    <property type="match status" value="1"/>
</dbReference>
<keyword evidence="11" id="KW-0812">Transmembrane</keyword>
<comment type="similarity">
    <text evidence="9">Belongs to the PP2C family.</text>
</comment>
<evidence type="ECO:0000256" key="10">
    <source>
        <dbReference type="SAM" id="MobiDB-lite"/>
    </source>
</evidence>
<keyword evidence="4 9" id="KW-0378">Hydrolase</keyword>
<dbReference type="GO" id="GO:0008168">
    <property type="term" value="F:methyltransferase activity"/>
    <property type="evidence" value="ECO:0007669"/>
    <property type="project" value="UniProtKB-UniRule"/>
</dbReference>
<dbReference type="SUPFAM" id="SSF82282">
    <property type="entry name" value="Homocysteine S-methyltransferase"/>
    <property type="match status" value="1"/>
</dbReference>
<evidence type="ECO:0000256" key="11">
    <source>
        <dbReference type="SAM" id="Phobius"/>
    </source>
</evidence>
<dbReference type="InterPro" id="IPR003726">
    <property type="entry name" value="HCY_dom"/>
</dbReference>
<comment type="pathway">
    <text evidence="7">Amino-acid biosynthesis; L-methionine biosynthesis via de novo pathway.</text>
</comment>
<keyword evidence="1 8" id="KW-0489">Methyltransferase</keyword>
<dbReference type="FunFam" id="3.20.20.330:FF:000002">
    <property type="entry name" value="Homocysteine S-methyltransferase"/>
    <property type="match status" value="1"/>
</dbReference>
<evidence type="ECO:0000313" key="15">
    <source>
        <dbReference type="Proteomes" id="UP001562425"/>
    </source>
</evidence>
<dbReference type="Proteomes" id="UP001562425">
    <property type="component" value="Unassembled WGS sequence"/>
</dbReference>
<sequence length="975" mass="107735">MEDELEDKILYQTFFKSHMKLLSKFAVGVSPLNSSVGYVWKVMRVYLLKPEVLVAGLLIFVFVLYLQASEVWSRGFIGKISSGLGLTRGATRSGKLALLTSAAEKHSWDDKRSTSAVYAVQGRRPRMEDRFVLDENINGTGISMFAIFDGHGGEFAADFAKAVLVKNLNLKLTQSSNIATGKTTPPAAVETPVKTAKACEEEDDDDDKDHEVNERHKVNAASSLTQRRQSFRKSKTEDVVDKVVSSGGNSGSNSGNTNANHKLETDLLSKYMGNASPQRQLTKENLINGTTGQQNANPKPKTYEAKCYVQNGSINYGKIITDEVLAADYDLVEMAKKVSNFAGTTALIAVMHHTKLIVANVGDSRGVMCDFKGNAIPLSFDHKPQQVREQKRIADAGGFISFKGVWRVAGILATSRALGDYPLKEKNLVIAEPDILSFDLVDHRPAFLILASDGLWDTFTNEEAVAYIRERLDEPHFGAKSITLQSYNRGSVDNITVLVIVFKNGRYEYEASSILCFTVDQLSVHVGKHVDGDPLWSARFNATNPNAVYKTHLDFLEAGAQCIMTNTYQASIEGYGEYLDLSEAASIQLIKSTVKLAHMARTKHLAESDIREIPLVVASIGPYGAHLHDGSEYTGEYADYVSADTIQKWHRSRIDACLEAGVDVLGIETIPCKMEADAMLEMMTEDYPHVKFWISFQCKDSAHLARGESFAETVSYIWNKAKLLGNENLIALGVNCVHPQFVTPLFRAVNEKRSPVERIPLIVYPNSGEVYSVETGWQGKEDCVPLEHYVPQWIDLGARFIGGCCRTYARDIKRIKQASALGEDCIDYDEHKDEIEGCCSMPPVLPGDNAKECADEAKEKASDVHNLYACFFECYSERNGIVSGNSVNLDTLNGFADAQGGAVGDAWKAVFEKCAGTSDEIIQSIQGHSLKCNPYALELKTCFVFEIDRVCPDEHFQSSELCDKIRGGTPYCHHQ</sequence>
<evidence type="ECO:0000256" key="8">
    <source>
        <dbReference type="PROSITE-ProRule" id="PRU00333"/>
    </source>
</evidence>
<keyword evidence="15" id="KW-1185">Reference proteome</keyword>
<dbReference type="GO" id="GO:0046872">
    <property type="term" value="F:metal ion binding"/>
    <property type="evidence" value="ECO:0007669"/>
    <property type="project" value="UniProtKB-KW"/>
</dbReference>